<dbReference type="EMBL" id="JARJLM010000256">
    <property type="protein sequence ID" value="MDF3834224.1"/>
    <property type="molecule type" value="Genomic_DNA"/>
</dbReference>
<keyword evidence="5" id="KW-1185">Reference proteome</keyword>
<dbReference type="RefSeq" id="WP_276265361.1">
    <property type="nucleotide sequence ID" value="NZ_JARJLM010000256.1"/>
</dbReference>
<evidence type="ECO:0000259" key="3">
    <source>
        <dbReference type="Pfam" id="PF01966"/>
    </source>
</evidence>
<protein>
    <submittedName>
        <fullName evidence="4">AAA family ATPase</fullName>
    </submittedName>
</protein>
<dbReference type="InterPro" id="IPR027417">
    <property type="entry name" value="P-loop_NTPase"/>
</dbReference>
<dbReference type="InterPro" id="IPR003607">
    <property type="entry name" value="HD/PDEase_dom"/>
</dbReference>
<dbReference type="PANTHER" id="PTHR47545">
    <property type="entry name" value="MULTIFUNCTIONAL CCA PROTEIN"/>
    <property type="match status" value="1"/>
</dbReference>
<dbReference type="PANTHER" id="PTHR47545:SF1">
    <property type="entry name" value="MULTIFUNCTIONAL CCA PROTEIN"/>
    <property type="match status" value="1"/>
</dbReference>
<dbReference type="SUPFAM" id="SSF52540">
    <property type="entry name" value="P-loop containing nucleoside triphosphate hydrolases"/>
    <property type="match status" value="1"/>
</dbReference>
<evidence type="ECO:0000256" key="1">
    <source>
        <dbReference type="ARBA" id="ARBA00022741"/>
    </source>
</evidence>
<dbReference type="InterPro" id="IPR006674">
    <property type="entry name" value="HD_domain"/>
</dbReference>
<sequence>MEMTDLLSAANLQSLRASPVLRAPAYARLAALVPCAGADPDWSAVTEAIPCLAPLRRTPQDPRYHAEGDVWTHTKMVVRSLAGLEDYAAASAERRFVLFYAALLHDIAKPATTRVDSETGAIGQPGHSARGAVDARILLWRSGVPFNIREAVCRLIQVHQLPFYAIRGSRSGESAERVVRRLSLELSLRELAALAEADMRGRICADRDEVLVDIALFRELAREEACYDRPREFADRWTRMRYVRGEDVHPDYAYHREAGSVVTVLSGLPATGKSTWIGQHCRGLPVVGFDDAREALGLKHGKNEGAVMHFAVDQAKALLRDGRPFVWNATHLSRQMRAKTLDLLFAYGAEVNVVYLEAAEPAIMARNRKRDTSLTNAALERMLHRWEVVSPAEAHSVTYHIDGDAFRTTADPTASAGGSGPTTRASPEVPRTAGPPAGGRGSSPEPDRNRARSVS</sequence>
<dbReference type="InterPro" id="IPR050124">
    <property type="entry name" value="tRNA_CCA-adding_enzyme"/>
</dbReference>
<dbReference type="Proteomes" id="UP001216674">
    <property type="component" value="Unassembled WGS sequence"/>
</dbReference>
<organism evidence="4 5">
    <name type="scientific">Cupriavidus basilensis</name>
    <dbReference type="NCBI Taxonomy" id="68895"/>
    <lineage>
        <taxon>Bacteria</taxon>
        <taxon>Pseudomonadati</taxon>
        <taxon>Pseudomonadota</taxon>
        <taxon>Betaproteobacteria</taxon>
        <taxon>Burkholderiales</taxon>
        <taxon>Burkholderiaceae</taxon>
        <taxon>Cupriavidus</taxon>
    </lineage>
</organism>
<dbReference type="Pfam" id="PF01966">
    <property type="entry name" value="HD"/>
    <property type="match status" value="1"/>
</dbReference>
<name>A0ABT6ANM1_9BURK</name>
<keyword evidence="1" id="KW-0547">Nucleotide-binding</keyword>
<evidence type="ECO:0000313" key="5">
    <source>
        <dbReference type="Proteomes" id="UP001216674"/>
    </source>
</evidence>
<dbReference type="SUPFAM" id="SSF109604">
    <property type="entry name" value="HD-domain/PDEase-like"/>
    <property type="match status" value="1"/>
</dbReference>
<evidence type="ECO:0000313" key="4">
    <source>
        <dbReference type="EMBL" id="MDF3834224.1"/>
    </source>
</evidence>
<evidence type="ECO:0000256" key="2">
    <source>
        <dbReference type="SAM" id="MobiDB-lite"/>
    </source>
</evidence>
<dbReference type="Gene3D" id="3.40.50.300">
    <property type="entry name" value="P-loop containing nucleotide triphosphate hydrolases"/>
    <property type="match status" value="1"/>
</dbReference>
<dbReference type="Gene3D" id="1.10.3090.10">
    <property type="entry name" value="cca-adding enzyme, domain 2"/>
    <property type="match status" value="1"/>
</dbReference>
<feature type="domain" description="HD" evidence="3">
    <location>
        <begin position="70"/>
        <end position="164"/>
    </location>
</feature>
<comment type="caution">
    <text evidence="4">The sequence shown here is derived from an EMBL/GenBank/DDBJ whole genome shotgun (WGS) entry which is preliminary data.</text>
</comment>
<proteinExistence type="predicted"/>
<gene>
    <name evidence="4" type="ORF">P3W85_14870</name>
</gene>
<dbReference type="Pfam" id="PF13671">
    <property type="entry name" value="AAA_33"/>
    <property type="match status" value="1"/>
</dbReference>
<accession>A0ABT6ANM1</accession>
<dbReference type="CDD" id="cd00077">
    <property type="entry name" value="HDc"/>
    <property type="match status" value="1"/>
</dbReference>
<feature type="compositionally biased region" description="Basic and acidic residues" evidence="2">
    <location>
        <begin position="445"/>
        <end position="455"/>
    </location>
</feature>
<reference evidence="4 5" key="1">
    <citation type="submission" date="2023-03" db="EMBL/GenBank/DDBJ databases">
        <title>Draft assemblies of triclosan tolerant bacteria isolated from returned activated sludge.</title>
        <authorList>
            <person name="Van Hamelsveld S."/>
        </authorList>
    </citation>
    <scope>NUCLEOTIDE SEQUENCE [LARGE SCALE GENOMIC DNA]</scope>
    <source>
        <strain evidence="4 5">GW210010_S58</strain>
    </source>
</reference>
<feature type="region of interest" description="Disordered" evidence="2">
    <location>
        <begin position="408"/>
        <end position="455"/>
    </location>
</feature>